<evidence type="ECO:0000256" key="10">
    <source>
        <dbReference type="ARBA" id="ARBA00023295"/>
    </source>
</evidence>
<dbReference type="PANTHER" id="PTHR10963:SF27">
    <property type="entry name" value="GLYCOSIDASE-RELATED"/>
    <property type="match status" value="1"/>
</dbReference>
<name>A0ABR4BY24_9HELO</name>
<evidence type="ECO:0000256" key="6">
    <source>
        <dbReference type="ARBA" id="ARBA00022729"/>
    </source>
</evidence>
<feature type="domain" description="GH16" evidence="15">
    <location>
        <begin position="23"/>
        <end position="229"/>
    </location>
</feature>
<keyword evidence="13" id="KW-1133">Transmembrane helix</keyword>
<dbReference type="Gene3D" id="2.60.120.200">
    <property type="match status" value="1"/>
</dbReference>
<feature type="transmembrane region" description="Helical" evidence="13">
    <location>
        <begin position="299"/>
        <end position="321"/>
    </location>
</feature>
<dbReference type="Pfam" id="PF00722">
    <property type="entry name" value="Glyco_hydro_16"/>
    <property type="match status" value="1"/>
</dbReference>
<feature type="chain" id="PRO_5046696082" description="chitinase" evidence="14">
    <location>
        <begin position="18"/>
        <end position="491"/>
    </location>
</feature>
<keyword evidence="11" id="KW-0961">Cell wall biogenesis/degradation</keyword>
<dbReference type="InterPro" id="IPR000757">
    <property type="entry name" value="Beta-glucanase-like"/>
</dbReference>
<evidence type="ECO:0000256" key="7">
    <source>
        <dbReference type="ARBA" id="ARBA00022801"/>
    </source>
</evidence>
<evidence type="ECO:0000313" key="16">
    <source>
        <dbReference type="EMBL" id="KAL2062574.1"/>
    </source>
</evidence>
<dbReference type="EMBL" id="JAZHXI010000016">
    <property type="protein sequence ID" value="KAL2062574.1"/>
    <property type="molecule type" value="Genomic_DNA"/>
</dbReference>
<keyword evidence="6 14" id="KW-0732">Signal</keyword>
<comment type="similarity">
    <text evidence="12">Belongs to the glycosyl hydrolase 16 family. CRH1 subfamily.</text>
</comment>
<gene>
    <name evidence="16" type="ORF">VTL71DRAFT_5646</name>
</gene>
<dbReference type="PANTHER" id="PTHR10963">
    <property type="entry name" value="GLYCOSYL HYDROLASE-RELATED"/>
    <property type="match status" value="1"/>
</dbReference>
<keyword evidence="17" id="KW-1185">Reference proteome</keyword>
<evidence type="ECO:0000256" key="11">
    <source>
        <dbReference type="ARBA" id="ARBA00023316"/>
    </source>
</evidence>
<dbReference type="CDD" id="cd02183">
    <property type="entry name" value="GH16_fungal_CRH1_transglycosylase"/>
    <property type="match status" value="1"/>
</dbReference>
<evidence type="ECO:0000256" key="5">
    <source>
        <dbReference type="ARBA" id="ARBA00022679"/>
    </source>
</evidence>
<keyword evidence="5" id="KW-0808">Transferase</keyword>
<keyword evidence="10" id="KW-0326">Glycosidase</keyword>
<dbReference type="InterPro" id="IPR013320">
    <property type="entry name" value="ConA-like_dom_sf"/>
</dbReference>
<evidence type="ECO:0000256" key="14">
    <source>
        <dbReference type="SAM" id="SignalP"/>
    </source>
</evidence>
<evidence type="ECO:0000256" key="1">
    <source>
        <dbReference type="ARBA" id="ARBA00000822"/>
    </source>
</evidence>
<keyword evidence="13" id="KW-0812">Transmembrane</keyword>
<evidence type="ECO:0000256" key="12">
    <source>
        <dbReference type="ARBA" id="ARBA00038074"/>
    </source>
</evidence>
<organism evidence="16 17">
    <name type="scientific">Oculimacula yallundae</name>
    <dbReference type="NCBI Taxonomy" id="86028"/>
    <lineage>
        <taxon>Eukaryota</taxon>
        <taxon>Fungi</taxon>
        <taxon>Dikarya</taxon>
        <taxon>Ascomycota</taxon>
        <taxon>Pezizomycotina</taxon>
        <taxon>Leotiomycetes</taxon>
        <taxon>Helotiales</taxon>
        <taxon>Ploettnerulaceae</taxon>
        <taxon>Oculimacula</taxon>
    </lineage>
</organism>
<dbReference type="PROSITE" id="PS51762">
    <property type="entry name" value="GH16_2"/>
    <property type="match status" value="1"/>
</dbReference>
<feature type="signal peptide" evidence="14">
    <location>
        <begin position="1"/>
        <end position="17"/>
    </location>
</feature>
<dbReference type="EC" id="3.2.1.14" evidence="3"/>
<dbReference type="SUPFAM" id="SSF49899">
    <property type="entry name" value="Concanavalin A-like lectins/glucanases"/>
    <property type="match status" value="1"/>
</dbReference>
<evidence type="ECO:0000256" key="13">
    <source>
        <dbReference type="SAM" id="Phobius"/>
    </source>
</evidence>
<evidence type="ECO:0000259" key="15">
    <source>
        <dbReference type="PROSITE" id="PS51762"/>
    </source>
</evidence>
<accession>A0ABR4BY24</accession>
<evidence type="ECO:0000256" key="2">
    <source>
        <dbReference type="ARBA" id="ARBA00004370"/>
    </source>
</evidence>
<keyword evidence="8 13" id="KW-0472">Membrane</keyword>
<sequence>MRFSLAAVSALVAYVSAQTFTDCDPTNATCPNDPAFGISHNFVFNTSSVATNSFNITDGTLIQGIDGSEYTINKIKDAPTIRSKFYIFFGSVSVIMKAAKGKGIVSSIVLQSDNLDEVDWEFVGGNGTHVQTNYFGKGNTTSFDRAIYHPMATDPRETFHNYTINWTAEKLEWYVDSVLIRTLPYGAANGGHNFPQTPCTVRLGIWAGGDPDNQKGTIEWAGGLTDFSKGPYTMTVKSTDVTDYSTGAKEYEWTDKTGSWQSIKAISGNSTIAEAIKKTAHPELSVSEKFAALPNTTKLAIYVGSGAAAALLFSAFLFTCIRRRRQGKKEREEYNAKVEKDRAEEYQNQVELREKGLGGWDKGAYERQGDDALGGWGGTYVPQETKAADLPEPKQSANVMVHELPSRAHSPIPRYQTPSLVSPIPQSPRAWTGANPVASANSAGNAYIGGYGGYERSNRISRGPTLPLLFPAPSQSRGYTGGYASGGYQKF</sequence>
<evidence type="ECO:0000313" key="17">
    <source>
        <dbReference type="Proteomes" id="UP001595075"/>
    </source>
</evidence>
<evidence type="ECO:0000256" key="9">
    <source>
        <dbReference type="ARBA" id="ARBA00023180"/>
    </source>
</evidence>
<proteinExistence type="inferred from homology"/>
<evidence type="ECO:0000256" key="8">
    <source>
        <dbReference type="ARBA" id="ARBA00023136"/>
    </source>
</evidence>
<dbReference type="InterPro" id="IPR050546">
    <property type="entry name" value="Glycosyl_Hydrlase_16"/>
</dbReference>
<evidence type="ECO:0000256" key="4">
    <source>
        <dbReference type="ARBA" id="ARBA00022676"/>
    </source>
</evidence>
<reference evidence="16 17" key="1">
    <citation type="journal article" date="2024" name="Commun. Biol.">
        <title>Comparative genomic analysis of thermophilic fungi reveals convergent evolutionary adaptations and gene losses.</title>
        <authorList>
            <person name="Steindorff A.S."/>
            <person name="Aguilar-Pontes M.V."/>
            <person name="Robinson A.J."/>
            <person name="Andreopoulos B."/>
            <person name="LaButti K."/>
            <person name="Kuo A."/>
            <person name="Mondo S."/>
            <person name="Riley R."/>
            <person name="Otillar R."/>
            <person name="Haridas S."/>
            <person name="Lipzen A."/>
            <person name="Grimwood J."/>
            <person name="Schmutz J."/>
            <person name="Clum A."/>
            <person name="Reid I.D."/>
            <person name="Moisan M.C."/>
            <person name="Butler G."/>
            <person name="Nguyen T.T.M."/>
            <person name="Dewar K."/>
            <person name="Conant G."/>
            <person name="Drula E."/>
            <person name="Henrissat B."/>
            <person name="Hansel C."/>
            <person name="Singer S."/>
            <person name="Hutchinson M.I."/>
            <person name="de Vries R.P."/>
            <person name="Natvig D.O."/>
            <person name="Powell A.J."/>
            <person name="Tsang A."/>
            <person name="Grigoriev I.V."/>
        </authorList>
    </citation>
    <scope>NUCLEOTIDE SEQUENCE [LARGE SCALE GENOMIC DNA]</scope>
    <source>
        <strain evidence="16 17">CBS 494.80</strain>
    </source>
</reference>
<keyword evidence="9" id="KW-0325">Glycoprotein</keyword>
<dbReference type="Proteomes" id="UP001595075">
    <property type="component" value="Unassembled WGS sequence"/>
</dbReference>
<protein>
    <recommendedName>
        <fullName evidence="3">chitinase</fullName>
        <ecNumber evidence="3">3.2.1.14</ecNumber>
    </recommendedName>
</protein>
<comment type="subcellular location">
    <subcellularLocation>
        <location evidence="2">Membrane</location>
    </subcellularLocation>
</comment>
<evidence type="ECO:0000256" key="3">
    <source>
        <dbReference type="ARBA" id="ARBA00012729"/>
    </source>
</evidence>
<comment type="caution">
    <text evidence="16">The sequence shown here is derived from an EMBL/GenBank/DDBJ whole genome shotgun (WGS) entry which is preliminary data.</text>
</comment>
<comment type="catalytic activity">
    <reaction evidence="1">
        <text>Random endo-hydrolysis of N-acetyl-beta-D-glucosaminide (1-&gt;4)-beta-linkages in chitin and chitodextrins.</text>
        <dbReference type="EC" id="3.2.1.14"/>
    </reaction>
</comment>
<keyword evidence="7" id="KW-0378">Hydrolase</keyword>
<keyword evidence="4" id="KW-0328">Glycosyltransferase</keyword>